<dbReference type="Pfam" id="PF04670">
    <property type="entry name" value="Gtr1_RagA"/>
    <property type="match status" value="2"/>
</dbReference>
<dbReference type="OrthoDB" id="10020193at2759"/>
<dbReference type="PANTHER" id="PTHR11259:SF1">
    <property type="entry name" value="RAS-RELATED GTP-BINDING PROTEIN"/>
    <property type="match status" value="1"/>
</dbReference>
<dbReference type="GO" id="GO:1990131">
    <property type="term" value="C:Gtr1-Gtr2 GTPase complex"/>
    <property type="evidence" value="ECO:0007669"/>
    <property type="project" value="TreeGrafter"/>
</dbReference>
<evidence type="ECO:0000313" key="7">
    <source>
        <dbReference type="EMBL" id="PHJ23069.1"/>
    </source>
</evidence>
<keyword evidence="3" id="KW-0963">Cytoplasm</keyword>
<keyword evidence="5" id="KW-0342">GTP-binding</keyword>
<evidence type="ECO:0000256" key="1">
    <source>
        <dbReference type="ARBA" id="ARBA00004496"/>
    </source>
</evidence>
<dbReference type="PANTHER" id="PTHR11259">
    <property type="entry name" value="RAS-RELATED GTP BINDING RAG/GTR YEAST"/>
    <property type="match status" value="1"/>
</dbReference>
<proteinExistence type="inferred from homology"/>
<dbReference type="GO" id="GO:0005525">
    <property type="term" value="F:GTP binding"/>
    <property type="evidence" value="ECO:0007669"/>
    <property type="project" value="UniProtKB-KW"/>
</dbReference>
<evidence type="ECO:0000313" key="8">
    <source>
        <dbReference type="Proteomes" id="UP000221165"/>
    </source>
</evidence>
<keyword evidence="4" id="KW-0547">Nucleotide-binding</keyword>
<accession>A0A2C6L411</accession>
<comment type="caution">
    <text evidence="7">The sequence shown here is derived from an EMBL/GenBank/DDBJ whole genome shotgun (WGS) entry which is preliminary data.</text>
</comment>
<organism evidence="7 8">
    <name type="scientific">Cystoisospora suis</name>
    <dbReference type="NCBI Taxonomy" id="483139"/>
    <lineage>
        <taxon>Eukaryota</taxon>
        <taxon>Sar</taxon>
        <taxon>Alveolata</taxon>
        <taxon>Apicomplexa</taxon>
        <taxon>Conoidasida</taxon>
        <taxon>Coccidia</taxon>
        <taxon>Eucoccidiorida</taxon>
        <taxon>Eimeriorina</taxon>
        <taxon>Sarcocystidae</taxon>
        <taxon>Cystoisospora</taxon>
    </lineage>
</organism>
<dbReference type="GO" id="GO:0005634">
    <property type="term" value="C:nucleus"/>
    <property type="evidence" value="ECO:0007669"/>
    <property type="project" value="TreeGrafter"/>
</dbReference>
<dbReference type="AlphaFoldDB" id="A0A2C6L411"/>
<dbReference type="CDD" id="cd11384">
    <property type="entry name" value="RagA_like"/>
    <property type="match status" value="1"/>
</dbReference>
<dbReference type="InterPro" id="IPR006762">
    <property type="entry name" value="Gtr1_RagA"/>
</dbReference>
<evidence type="ECO:0000256" key="2">
    <source>
        <dbReference type="ARBA" id="ARBA00007756"/>
    </source>
</evidence>
<comment type="subcellular location">
    <subcellularLocation>
        <location evidence="1">Cytoplasm</location>
    </subcellularLocation>
</comment>
<dbReference type="Gene3D" id="3.40.50.300">
    <property type="entry name" value="P-loop containing nucleotide triphosphate hydrolases"/>
    <property type="match status" value="2"/>
</dbReference>
<dbReference type="GO" id="GO:0010507">
    <property type="term" value="P:negative regulation of autophagy"/>
    <property type="evidence" value="ECO:0007669"/>
    <property type="project" value="TreeGrafter"/>
</dbReference>
<reference evidence="7 8" key="1">
    <citation type="journal article" date="2017" name="Int. J. Parasitol.">
        <title>The genome of the protozoan parasite Cystoisospora suis and a reverse vaccinology approach to identify vaccine candidates.</title>
        <authorList>
            <person name="Palmieri N."/>
            <person name="Shrestha A."/>
            <person name="Ruttkowski B."/>
            <person name="Beck T."/>
            <person name="Vogl C."/>
            <person name="Tomley F."/>
            <person name="Blake D.P."/>
            <person name="Joachim A."/>
        </authorList>
    </citation>
    <scope>NUCLEOTIDE SEQUENCE [LARGE SCALE GENOMIC DNA]</scope>
    <source>
        <strain evidence="7 8">Wien I</strain>
    </source>
</reference>
<dbReference type="VEuPathDB" id="ToxoDB:CSUI_003082"/>
<evidence type="ECO:0000256" key="5">
    <source>
        <dbReference type="ARBA" id="ARBA00023134"/>
    </source>
</evidence>
<dbReference type="GO" id="GO:0009267">
    <property type="term" value="P:cellular response to starvation"/>
    <property type="evidence" value="ECO:0007669"/>
    <property type="project" value="TreeGrafter"/>
</dbReference>
<name>A0A2C6L411_9APIC</name>
<evidence type="ECO:0000256" key="4">
    <source>
        <dbReference type="ARBA" id="ARBA00022741"/>
    </source>
</evidence>
<sequence>MAHHAHQGFSNKVLLMGRAGAGKSSMRSIIFANYLARETRRQTPTNHIEHSHLRFLGNLVLSLWDCGGQDIFMENYFEIQREHIFRNTEVLIYVLEVRRSSLVAAAALVSADARNPPGVSSQSSLPPAGPLCHSSRCRLSPPTEEPGSSYTQEAARLESTRAGGTEPFMDTNLRETVQRDLRLKELEKDARYMSSALDSIQAFSPTAQVFVLVHKMDLLPPADREVALRFYQRLVRDIAQEKPVELLATSIWDETLFKAWSEIIVTLVPNAVELEKHLGRLCELCSADEVVLFEKSTFLVVSRWSRKSHHDSHRFEKVSNICKQFKLACAKSQVRRGGRSNFSSFTARTATFSAFIERFTRNTYIMIIIGDPAMEPAATLSKIDRAREYFARFAEAVPVGPSL</sequence>
<evidence type="ECO:0000256" key="3">
    <source>
        <dbReference type="ARBA" id="ARBA00022490"/>
    </source>
</evidence>
<dbReference type="EMBL" id="MIGC01001325">
    <property type="protein sequence ID" value="PHJ23069.1"/>
    <property type="molecule type" value="Genomic_DNA"/>
</dbReference>
<dbReference type="RefSeq" id="XP_067924746.1">
    <property type="nucleotide sequence ID" value="XM_068063280.1"/>
</dbReference>
<dbReference type="InterPro" id="IPR039397">
    <property type="entry name" value="RagA/B"/>
</dbReference>
<keyword evidence="8" id="KW-1185">Reference proteome</keyword>
<dbReference type="InterPro" id="IPR027417">
    <property type="entry name" value="P-loop_NTPase"/>
</dbReference>
<dbReference type="FunFam" id="3.30.450.190:FF:000002">
    <property type="entry name" value="Ras-related GTP-binding protein A"/>
    <property type="match status" value="1"/>
</dbReference>
<dbReference type="GO" id="GO:1904263">
    <property type="term" value="P:positive regulation of TORC1 signaling"/>
    <property type="evidence" value="ECO:0007669"/>
    <property type="project" value="TreeGrafter"/>
</dbReference>
<feature type="region of interest" description="Disordered" evidence="6">
    <location>
        <begin position="114"/>
        <end position="154"/>
    </location>
</feature>
<dbReference type="GO" id="GO:0005764">
    <property type="term" value="C:lysosome"/>
    <property type="evidence" value="ECO:0007669"/>
    <property type="project" value="TreeGrafter"/>
</dbReference>
<evidence type="ECO:0000256" key="6">
    <source>
        <dbReference type="SAM" id="MobiDB-lite"/>
    </source>
</evidence>
<dbReference type="SUPFAM" id="SSF52540">
    <property type="entry name" value="P-loop containing nucleoside triphosphate hydrolases"/>
    <property type="match status" value="1"/>
</dbReference>
<dbReference type="GO" id="GO:0003924">
    <property type="term" value="F:GTPase activity"/>
    <property type="evidence" value="ECO:0007669"/>
    <property type="project" value="TreeGrafter"/>
</dbReference>
<comment type="similarity">
    <text evidence="2">Belongs to the GTR/RAG GTP-binding protein family.</text>
</comment>
<gene>
    <name evidence="7" type="ORF">CSUI_003082</name>
</gene>
<dbReference type="Gene3D" id="3.30.450.190">
    <property type="match status" value="1"/>
</dbReference>
<dbReference type="Proteomes" id="UP000221165">
    <property type="component" value="Unassembled WGS sequence"/>
</dbReference>
<dbReference type="GeneID" id="94426491"/>
<protein>
    <submittedName>
        <fullName evidence="7">Ras-related gtp binding a family protein</fullName>
    </submittedName>
</protein>